<dbReference type="PANTHER" id="PTHR18964">
    <property type="entry name" value="ROK (REPRESSOR, ORF, KINASE) FAMILY"/>
    <property type="match status" value="1"/>
</dbReference>
<reference evidence="2 3" key="1">
    <citation type="journal article" date="2016" name="Nat. Commun.">
        <title>Thousands of microbial genomes shed light on interconnected biogeochemical processes in an aquifer system.</title>
        <authorList>
            <person name="Anantharaman K."/>
            <person name="Brown C.T."/>
            <person name="Hug L.A."/>
            <person name="Sharon I."/>
            <person name="Castelle C.J."/>
            <person name="Probst A.J."/>
            <person name="Thomas B.C."/>
            <person name="Singh A."/>
            <person name="Wilkins M.J."/>
            <person name="Karaoz U."/>
            <person name="Brodie E.L."/>
            <person name="Williams K.H."/>
            <person name="Hubbard S.S."/>
            <person name="Banfield J.F."/>
        </authorList>
    </citation>
    <scope>NUCLEOTIDE SEQUENCE [LARGE SCALE GENOMIC DNA]</scope>
</reference>
<dbReference type="SUPFAM" id="SSF53067">
    <property type="entry name" value="Actin-like ATPase domain"/>
    <property type="match status" value="1"/>
</dbReference>
<comment type="similarity">
    <text evidence="1">Belongs to the ROK (NagC/XylR) family.</text>
</comment>
<dbReference type="EMBL" id="MHLU01000027">
    <property type="protein sequence ID" value="OGZ20204.1"/>
    <property type="molecule type" value="Genomic_DNA"/>
</dbReference>
<dbReference type="CDD" id="cd23763">
    <property type="entry name" value="ASKHA_ATPase_ROK"/>
    <property type="match status" value="1"/>
</dbReference>
<dbReference type="Proteomes" id="UP000178106">
    <property type="component" value="Unassembled WGS sequence"/>
</dbReference>
<dbReference type="InterPro" id="IPR000600">
    <property type="entry name" value="ROK"/>
</dbReference>
<evidence type="ECO:0000313" key="2">
    <source>
        <dbReference type="EMBL" id="OGZ20204.1"/>
    </source>
</evidence>
<dbReference type="InterPro" id="IPR043129">
    <property type="entry name" value="ATPase_NBD"/>
</dbReference>
<dbReference type="Gene3D" id="3.30.420.40">
    <property type="match status" value="2"/>
</dbReference>
<evidence type="ECO:0000256" key="1">
    <source>
        <dbReference type="ARBA" id="ARBA00006479"/>
    </source>
</evidence>
<name>A0A1G2E2X6_9BACT</name>
<proteinExistence type="inferred from homology"/>
<protein>
    <recommendedName>
        <fullName evidence="4">ROK family protein</fullName>
    </recommendedName>
</protein>
<gene>
    <name evidence="2" type="ORF">A2494_03000</name>
</gene>
<evidence type="ECO:0008006" key="4">
    <source>
        <dbReference type="Google" id="ProtNLM"/>
    </source>
</evidence>
<organism evidence="2 3">
    <name type="scientific">Candidatus Lloydbacteria bacterium RIFOXYC12_FULL_46_25</name>
    <dbReference type="NCBI Taxonomy" id="1798670"/>
    <lineage>
        <taxon>Bacteria</taxon>
        <taxon>Candidatus Lloydiibacteriota</taxon>
    </lineage>
</organism>
<dbReference type="AlphaFoldDB" id="A0A1G2E2X6"/>
<dbReference type="PANTHER" id="PTHR18964:SF149">
    <property type="entry name" value="BIFUNCTIONAL UDP-N-ACETYLGLUCOSAMINE 2-EPIMERASE_N-ACETYLMANNOSAMINE KINASE"/>
    <property type="match status" value="1"/>
</dbReference>
<sequence length="282" mass="30211">MYILFDIGGTNMRVALSRDGETFEEPKIIPTPKDFDQGVAAIKKITEEVSQGATIIAAGGGIAGTLSKDRSIFLNGPHLQGWNNKPIKSALSEVLGVPVFVENDTAIVGLGEAVTGAGKGHNIVVYMTVSTGVGGVRIVNERIDVSALGFEPGHQIIDAGGALHDSSVAGRGIDLEGYISGTAVTERYGKKPYEITDEKFWDEMARLLAYGLNNTIVHWSPDIVVIGGSMMKKIGIPIDRVRAHLKGILHIYPELPLIEHSSLEDIGGLYGALHFIKQNLKS</sequence>
<accession>A0A1G2E2X6</accession>
<dbReference type="Pfam" id="PF00480">
    <property type="entry name" value="ROK"/>
    <property type="match status" value="1"/>
</dbReference>
<comment type="caution">
    <text evidence="2">The sequence shown here is derived from an EMBL/GenBank/DDBJ whole genome shotgun (WGS) entry which is preliminary data.</text>
</comment>
<evidence type="ECO:0000313" key="3">
    <source>
        <dbReference type="Proteomes" id="UP000178106"/>
    </source>
</evidence>